<dbReference type="Gene3D" id="1.10.10.1150">
    <property type="entry name" value="Coenzyme PQQ synthesis protein D (PqqD)"/>
    <property type="match status" value="1"/>
</dbReference>
<dbReference type="STRING" id="246199.CUS_6313"/>
<evidence type="ECO:0008006" key="3">
    <source>
        <dbReference type="Google" id="ProtNLM"/>
    </source>
</evidence>
<dbReference type="Proteomes" id="UP000004259">
    <property type="component" value="Unassembled WGS sequence"/>
</dbReference>
<sequence>MGLFKRKVELKITEQENGAIIFDKTHGIYFQTNNVGTYIIQLLSKGKNTDEIIDAVAEQFNISKNQARTDVTEFLFSLKKAGIA</sequence>
<dbReference type="EMBL" id="ADKM02000123">
    <property type="protein sequence ID" value="EGC01675.1"/>
    <property type="molecule type" value="Genomic_DNA"/>
</dbReference>
<dbReference type="Pfam" id="PF05402">
    <property type="entry name" value="PqqD"/>
    <property type="match status" value="1"/>
</dbReference>
<name>E9SG94_RUMAL</name>
<keyword evidence="2" id="KW-1185">Reference proteome</keyword>
<gene>
    <name evidence="1" type="ORF">CUS_6313</name>
</gene>
<evidence type="ECO:0000313" key="2">
    <source>
        <dbReference type="Proteomes" id="UP000004259"/>
    </source>
</evidence>
<proteinExistence type="predicted"/>
<accession>E9SG94</accession>
<comment type="caution">
    <text evidence="1">The sequence shown here is derived from an EMBL/GenBank/DDBJ whole genome shotgun (WGS) entry which is preliminary data.</text>
</comment>
<reference evidence="1 2" key="1">
    <citation type="submission" date="2011-02" db="EMBL/GenBank/DDBJ databases">
        <authorList>
            <person name="Nelson K.E."/>
            <person name="Sutton G."/>
            <person name="Torralba M."/>
            <person name="Durkin S."/>
            <person name="Harkins D."/>
            <person name="Montgomery R."/>
            <person name="Ziemer C."/>
            <person name="Klaassens E."/>
            <person name="Ocuiv P."/>
            <person name="Morrison M."/>
        </authorList>
    </citation>
    <scope>NUCLEOTIDE SEQUENCE [LARGE SCALE GENOMIC DNA]</scope>
    <source>
        <strain evidence="1 2">8</strain>
    </source>
</reference>
<dbReference type="RefSeq" id="WP_002852509.1">
    <property type="nucleotide sequence ID" value="NZ_ADKM02000123.1"/>
</dbReference>
<evidence type="ECO:0000313" key="1">
    <source>
        <dbReference type="EMBL" id="EGC01675.1"/>
    </source>
</evidence>
<dbReference type="eggNOG" id="ENOG5033KTJ">
    <property type="taxonomic scope" value="Bacteria"/>
</dbReference>
<dbReference type="OrthoDB" id="2236584at2"/>
<protein>
    <recommendedName>
        <fullName evidence="3">PqqD family protein</fullName>
    </recommendedName>
</protein>
<dbReference type="AlphaFoldDB" id="E9SG94"/>
<dbReference type="InterPro" id="IPR041881">
    <property type="entry name" value="PqqD_sf"/>
</dbReference>
<organism evidence="1 2">
    <name type="scientific">Ruminococcus albus 8</name>
    <dbReference type="NCBI Taxonomy" id="246199"/>
    <lineage>
        <taxon>Bacteria</taxon>
        <taxon>Bacillati</taxon>
        <taxon>Bacillota</taxon>
        <taxon>Clostridia</taxon>
        <taxon>Eubacteriales</taxon>
        <taxon>Oscillospiraceae</taxon>
        <taxon>Ruminococcus</taxon>
    </lineage>
</organism>
<dbReference type="InterPro" id="IPR008792">
    <property type="entry name" value="PQQD"/>
</dbReference>